<comment type="caution">
    <text evidence="2">Lacks conserved residue(s) required for the propagation of feature annotation.</text>
</comment>
<name>A0A091BC12_9GAMM</name>
<comment type="subcellular location">
    <subcellularLocation>
        <location evidence="2">Cell outer membrane</location>
    </subcellularLocation>
</comment>
<dbReference type="EMBL" id="AWXU01000038">
    <property type="protein sequence ID" value="KFN49296.1"/>
    <property type="molecule type" value="Genomic_DNA"/>
</dbReference>
<feature type="signal peptide" evidence="2">
    <location>
        <begin position="1"/>
        <end position="21"/>
    </location>
</feature>
<gene>
    <name evidence="2" type="primary">lptD</name>
    <name evidence="4" type="ORF">P873_11665</name>
</gene>
<keyword evidence="2" id="KW-0472">Membrane</keyword>
<comment type="caution">
    <text evidence="4">The sequence shown here is derived from an EMBL/GenBank/DDBJ whole genome shotgun (WGS) entry which is preliminary data.</text>
</comment>
<comment type="function">
    <text evidence="2">Together with LptE, is involved in the assembly of lipopolysaccharide (LPS) at the surface of the outer membrane.</text>
</comment>
<dbReference type="GO" id="GO:0043165">
    <property type="term" value="P:Gram-negative-bacterium-type cell outer membrane assembly"/>
    <property type="evidence" value="ECO:0007669"/>
    <property type="project" value="UniProtKB-UniRule"/>
</dbReference>
<dbReference type="GO" id="GO:1990351">
    <property type="term" value="C:transporter complex"/>
    <property type="evidence" value="ECO:0007669"/>
    <property type="project" value="TreeGrafter"/>
</dbReference>
<dbReference type="STRING" id="1121013.GCA_000426365_02752"/>
<feature type="chain" id="PRO_5008983034" description="LPS-assembly protein LptD" evidence="2">
    <location>
        <begin position="22"/>
        <end position="739"/>
    </location>
</feature>
<dbReference type="InterPro" id="IPR020889">
    <property type="entry name" value="LipoPS_assembly_LptD"/>
</dbReference>
<dbReference type="OrthoDB" id="9760225at2"/>
<keyword evidence="5" id="KW-1185">Reference proteome</keyword>
<sequence precursor="true">MPKVRLLSLSLALALAGNARADDVPSAGDDWALCPAAETLPLFQPLATGPAPVSNKVDIDASDFVYEENRTTARGAVELRQQDRWLGTEELVYHHDSETFESAGEVKYQDRRMRFLAGDVHGNQAEDSLRLRDVQYQFNDQLGNGRADVATVQGEVGRLEGATYSTCPPGQRQWEFSAGSIEVDQASGMGTARDATVRLGGVPVLWLPYLRFPTDERRRTGLLAPNLGWNDDDGLKYEQPIYLNLAPNYDATLTPRLYGRRGLMIGGEFRYLLPRHHGEVEALWLPDDRRADRDRGLFRWRHFSSLDAHWYASADLNHVSDDEYFEDFGDSLSATSVSLLNSRAGLYGRGLGWHLSLEAQDWQITSPWLAPGAEPYRELPALRGAWTRPLHDWLEVGLRGEAVRFDHDTLADGTRVDLQPFLRLPFGGPAWYAMPEFSWRYTHYSLDRALVPPGGDDSPSRSLPVMSLDAGAFFEREFQWRGEGVVQTLEPRLFYLYAPYREQDHLPLFDTQPLTLSWPGLFRSNRFSGGDRQADADQVTVALTSRVLGAADGREWLSASIGRVHYFTPPRVTIPGAPALSDEGSAWVVEASLSPSGNWNLGLAHQWDPDGERTPLSAVRGQWRFGDGGLVNASYRYREDLVEQTDLSFVLPVSQQWSVLGRWNWSLRDHASLESLLGVEWRSCCVALRVVAREYVREFTGEQRTGIYIELQLNGIGGLGRDTVRLLDDAILDYSRYSR</sequence>
<evidence type="ECO:0000259" key="3">
    <source>
        <dbReference type="Pfam" id="PF04453"/>
    </source>
</evidence>
<dbReference type="HAMAP" id="MF_01411">
    <property type="entry name" value="LPS_assembly_LptD"/>
    <property type="match status" value="1"/>
</dbReference>
<feature type="domain" description="LptD C-terminal" evidence="3">
    <location>
        <begin position="293"/>
        <end position="657"/>
    </location>
</feature>
<evidence type="ECO:0000256" key="1">
    <source>
        <dbReference type="ARBA" id="ARBA00023237"/>
    </source>
</evidence>
<dbReference type="RefSeq" id="WP_051240127.1">
    <property type="nucleotide sequence ID" value="NZ_AUFF01000013.1"/>
</dbReference>
<keyword evidence="1 2" id="KW-0998">Cell outer membrane</keyword>
<evidence type="ECO:0000256" key="2">
    <source>
        <dbReference type="HAMAP-Rule" id="MF_01411"/>
    </source>
</evidence>
<accession>A0A091BC12</accession>
<evidence type="ECO:0000313" key="5">
    <source>
        <dbReference type="Proteomes" id="UP000029391"/>
    </source>
</evidence>
<dbReference type="InterPro" id="IPR007543">
    <property type="entry name" value="LptD_C"/>
</dbReference>
<comment type="similarity">
    <text evidence="2">Belongs to the LptD family.</text>
</comment>
<keyword evidence="2" id="KW-0732">Signal</keyword>
<evidence type="ECO:0000313" key="4">
    <source>
        <dbReference type="EMBL" id="KFN49296.1"/>
    </source>
</evidence>
<reference evidence="4 5" key="1">
    <citation type="submission" date="2013-09" db="EMBL/GenBank/DDBJ databases">
        <title>Genome sequencing of Arenimonas composti.</title>
        <authorList>
            <person name="Chen F."/>
            <person name="Wang G."/>
        </authorList>
    </citation>
    <scope>NUCLEOTIDE SEQUENCE [LARGE SCALE GENOMIC DNA]</scope>
    <source>
        <strain evidence="4 5">TR7-09</strain>
    </source>
</reference>
<comment type="subunit">
    <text evidence="2">Component of the lipopolysaccharide transport and assembly complex. Interacts with LptE and LptA.</text>
</comment>
<dbReference type="PANTHER" id="PTHR30189">
    <property type="entry name" value="LPS-ASSEMBLY PROTEIN"/>
    <property type="match status" value="1"/>
</dbReference>
<organism evidence="4 5">
    <name type="scientific">Arenimonas composti TR7-09 = DSM 18010</name>
    <dbReference type="NCBI Taxonomy" id="1121013"/>
    <lineage>
        <taxon>Bacteria</taxon>
        <taxon>Pseudomonadati</taxon>
        <taxon>Pseudomonadota</taxon>
        <taxon>Gammaproteobacteria</taxon>
        <taxon>Lysobacterales</taxon>
        <taxon>Lysobacteraceae</taxon>
        <taxon>Arenimonas</taxon>
    </lineage>
</organism>
<dbReference type="Pfam" id="PF04453">
    <property type="entry name" value="LptD"/>
    <property type="match status" value="1"/>
</dbReference>
<dbReference type="AlphaFoldDB" id="A0A091BC12"/>
<proteinExistence type="inferred from homology"/>
<dbReference type="GO" id="GO:0015920">
    <property type="term" value="P:lipopolysaccharide transport"/>
    <property type="evidence" value="ECO:0007669"/>
    <property type="project" value="InterPro"/>
</dbReference>
<dbReference type="PANTHER" id="PTHR30189:SF1">
    <property type="entry name" value="LPS-ASSEMBLY PROTEIN LPTD"/>
    <property type="match status" value="1"/>
</dbReference>
<dbReference type="GO" id="GO:0009279">
    <property type="term" value="C:cell outer membrane"/>
    <property type="evidence" value="ECO:0007669"/>
    <property type="project" value="UniProtKB-SubCell"/>
</dbReference>
<dbReference type="Proteomes" id="UP000029391">
    <property type="component" value="Unassembled WGS sequence"/>
</dbReference>
<dbReference type="InterPro" id="IPR050218">
    <property type="entry name" value="LptD"/>
</dbReference>
<protein>
    <recommendedName>
        <fullName evidence="2">LPS-assembly protein LptD</fullName>
    </recommendedName>
</protein>
<dbReference type="eggNOG" id="COG1452">
    <property type="taxonomic scope" value="Bacteria"/>
</dbReference>